<organism evidence="4 5">
    <name type="scientific">Dactylosporangium vinaceum</name>
    <dbReference type="NCBI Taxonomy" id="53362"/>
    <lineage>
        <taxon>Bacteria</taxon>
        <taxon>Bacillati</taxon>
        <taxon>Actinomycetota</taxon>
        <taxon>Actinomycetes</taxon>
        <taxon>Micromonosporales</taxon>
        <taxon>Micromonosporaceae</taxon>
        <taxon>Dactylosporangium</taxon>
    </lineage>
</organism>
<feature type="transmembrane region" description="Helical" evidence="2">
    <location>
        <begin position="112"/>
        <end position="130"/>
    </location>
</feature>
<comment type="caution">
    <text evidence="4">The sequence shown here is derived from an EMBL/GenBank/DDBJ whole genome shotgun (WGS) entry which is preliminary data.</text>
</comment>
<keyword evidence="5" id="KW-1185">Reference proteome</keyword>
<feature type="transmembrane region" description="Helical" evidence="2">
    <location>
        <begin position="161"/>
        <end position="180"/>
    </location>
</feature>
<dbReference type="Proteomes" id="UP001589608">
    <property type="component" value="Unassembled WGS sequence"/>
</dbReference>
<name>A0ABV5MK19_9ACTN</name>
<dbReference type="SUPFAM" id="SSF54001">
    <property type="entry name" value="Cysteine proteinases"/>
    <property type="match status" value="1"/>
</dbReference>
<protein>
    <submittedName>
        <fullName evidence="4">Transglutaminase-like domain-containing protein</fullName>
    </submittedName>
</protein>
<reference evidence="4 5" key="1">
    <citation type="submission" date="2024-09" db="EMBL/GenBank/DDBJ databases">
        <authorList>
            <person name="Sun Q."/>
            <person name="Mori K."/>
        </authorList>
    </citation>
    <scope>NUCLEOTIDE SEQUENCE [LARGE SCALE GENOMIC DNA]</scope>
    <source>
        <strain evidence="4 5">JCM 3307</strain>
    </source>
</reference>
<dbReference type="Pfam" id="PF01841">
    <property type="entry name" value="Transglut_core"/>
    <property type="match status" value="1"/>
</dbReference>
<feature type="transmembrane region" description="Helical" evidence="2">
    <location>
        <begin position="32"/>
        <end position="48"/>
    </location>
</feature>
<feature type="transmembrane region" description="Helical" evidence="2">
    <location>
        <begin position="55"/>
        <end position="75"/>
    </location>
</feature>
<feature type="region of interest" description="Disordered" evidence="1">
    <location>
        <begin position="522"/>
        <end position="569"/>
    </location>
</feature>
<dbReference type="Gene3D" id="3.10.620.30">
    <property type="match status" value="1"/>
</dbReference>
<dbReference type="PANTHER" id="PTHR42736">
    <property type="entry name" value="PROTEIN-GLUTAMINE GAMMA-GLUTAMYLTRANSFERASE"/>
    <property type="match status" value="1"/>
</dbReference>
<dbReference type="PANTHER" id="PTHR42736:SF1">
    <property type="entry name" value="PROTEIN-GLUTAMINE GAMMA-GLUTAMYLTRANSFERASE"/>
    <property type="match status" value="1"/>
</dbReference>
<proteinExistence type="predicted"/>
<dbReference type="RefSeq" id="WP_223092859.1">
    <property type="nucleotide sequence ID" value="NZ_CP061913.1"/>
</dbReference>
<feature type="transmembrane region" description="Helical" evidence="2">
    <location>
        <begin position="192"/>
        <end position="214"/>
    </location>
</feature>
<sequence length="760" mass="78341">MRDARDAAALAGLGLVALLGFGATYAGRDYLVVAALGLAAGIGAAWALTAARQPVIMVAATVLALFFALGGPLVLTDRSPAALDTYRALALDAVRGWKELLTTRPPVTGRDLLVVPFVLALVAGAGGMILAKRAPRLPSAPVAVPPLLLSAVILLGTREPAARLADGVLLAAGCLVWAASRRRGTRPSAARIGAGALALTVAGLAAVAAAPAVAGGPRVVLRDEVLPPFDIGAYPSPLVGFRKFTKDAEQLYDQTLLTVSGLPAGTPLRIAVLDDYDGLVWGAAGRGDGGFERVGPAFGSGGSATIQVTIAAAYAAATDLNPWLPGAGRPAAVTFAGPRSADLAAGLRVSPATSAVLVSARLAAGDSYTMRTAIDTPALPDDAQPAARPALTDPAQALFSSKVAAWTRGVTTPAAQLRAVAAYLHDNGAYSDGGKGEGQFLPGHGTGRLAGFFTAARPVGDDEQYAAAYALVANYLGVPARVVLGARPRSDGTVRGADVHAWVEVGVSGRGWVAIPQTEFMPDVTKKPDTTPPTESENTDTAAVPPPNAARQPVPALDSGRTDLTQTHPPRPRSCLLCRVLAAMMPVLRWVGPPVLALAVAAGLIVGLKAARRRHRRRGGSVSDRYANGWRELVDTARDLGATVYAGGTRQEEAAALSGAGLAGLGPIADDADHAVYGPDDPAAPHAAEFWRQVDDARRRMRTGAGRGRRLRAALSLRSLRPRRPGPVRPGPRTDRRPAVPRPLDPGARTRPRTVQGAGL</sequence>
<feature type="transmembrane region" description="Helical" evidence="2">
    <location>
        <begin position="137"/>
        <end position="155"/>
    </location>
</feature>
<gene>
    <name evidence="4" type="ORF">ACFFTR_39470</name>
</gene>
<dbReference type="InterPro" id="IPR002931">
    <property type="entry name" value="Transglutaminase-like"/>
</dbReference>
<keyword evidence="2" id="KW-0472">Membrane</keyword>
<dbReference type="InterPro" id="IPR038765">
    <property type="entry name" value="Papain-like_cys_pep_sf"/>
</dbReference>
<dbReference type="SMART" id="SM00460">
    <property type="entry name" value="TGc"/>
    <property type="match status" value="1"/>
</dbReference>
<evidence type="ECO:0000256" key="1">
    <source>
        <dbReference type="SAM" id="MobiDB-lite"/>
    </source>
</evidence>
<dbReference type="InterPro" id="IPR052901">
    <property type="entry name" value="Bact_TGase-like"/>
</dbReference>
<feature type="transmembrane region" description="Helical" evidence="2">
    <location>
        <begin position="587"/>
        <end position="608"/>
    </location>
</feature>
<accession>A0ABV5MK19</accession>
<dbReference type="EMBL" id="JBHMCA010000063">
    <property type="protein sequence ID" value="MFB9449194.1"/>
    <property type="molecule type" value="Genomic_DNA"/>
</dbReference>
<feature type="region of interest" description="Disordered" evidence="1">
    <location>
        <begin position="701"/>
        <end position="760"/>
    </location>
</feature>
<keyword evidence="2" id="KW-1133">Transmembrane helix</keyword>
<keyword evidence="2" id="KW-0812">Transmembrane</keyword>
<evidence type="ECO:0000313" key="4">
    <source>
        <dbReference type="EMBL" id="MFB9449194.1"/>
    </source>
</evidence>
<evidence type="ECO:0000259" key="3">
    <source>
        <dbReference type="SMART" id="SM00460"/>
    </source>
</evidence>
<feature type="domain" description="Transglutaminase-like" evidence="3">
    <location>
        <begin position="454"/>
        <end position="519"/>
    </location>
</feature>
<evidence type="ECO:0000256" key="2">
    <source>
        <dbReference type="SAM" id="Phobius"/>
    </source>
</evidence>
<feature type="compositionally biased region" description="Basic residues" evidence="1">
    <location>
        <begin position="701"/>
        <end position="712"/>
    </location>
</feature>
<evidence type="ECO:0000313" key="5">
    <source>
        <dbReference type="Proteomes" id="UP001589608"/>
    </source>
</evidence>